<evidence type="ECO:0000256" key="1">
    <source>
        <dbReference type="ARBA" id="ARBA00004496"/>
    </source>
</evidence>
<evidence type="ECO:0000313" key="12">
    <source>
        <dbReference type="EMBL" id="MFB9833621.1"/>
    </source>
</evidence>
<name>A0ABV5YF15_9ACTN</name>
<dbReference type="EC" id="2.1.1.77" evidence="3"/>
<evidence type="ECO:0000256" key="7">
    <source>
        <dbReference type="ARBA" id="ARBA00022679"/>
    </source>
</evidence>
<dbReference type="Proteomes" id="UP001589627">
    <property type="component" value="Unassembled WGS sequence"/>
</dbReference>
<evidence type="ECO:0000256" key="9">
    <source>
        <dbReference type="ARBA" id="ARBA00030757"/>
    </source>
</evidence>
<dbReference type="PANTHER" id="PTHR11579">
    <property type="entry name" value="PROTEIN-L-ISOASPARTATE O-METHYLTRANSFERASE"/>
    <property type="match status" value="1"/>
</dbReference>
<evidence type="ECO:0000256" key="6">
    <source>
        <dbReference type="ARBA" id="ARBA00022603"/>
    </source>
</evidence>
<dbReference type="RefSeq" id="WP_378201623.1">
    <property type="nucleotide sequence ID" value="NZ_JBHLZP010000097.1"/>
</dbReference>
<dbReference type="Pfam" id="PF01135">
    <property type="entry name" value="PCMT"/>
    <property type="match status" value="1"/>
</dbReference>
<evidence type="ECO:0000313" key="13">
    <source>
        <dbReference type="Proteomes" id="UP001589627"/>
    </source>
</evidence>
<sequence>MSAGTVSSESPDLLRADLVAALRRSGSLRSSAVAEAFATVPRERFVPEAPLAAAYSARDVVITKRDTAGRATSSVSAPWLQAEMLEAARLTRGARVLEVGSGGYNAALMAEIVGPEGSVVTVDIDPWVTERASRFLAETGYSNVKVVLGDAEDAADEYGPYDAILITVGAWDCPWGRLLAPDGRMVVPLIFATITRSMTFVRKGDCFVGLDPTVCGFVSMQGAGAHPDQEAILADGAVRLSIEDGPELDAAALGRALVDPRTELWTRVTVGGGEPFETLNLWLATVDDRFGMIWGDPDCDLIRLAVRWYCPVLLTADSFAYLTTREVHRDDAEDVRHELGVHGHGPRGAGLARQLHDHIQTWDRDLRRGPGPDFTLHPAGVAVPAPAVGRVFAKRHTQLVMAWPPHPRSAPPTVPGQHG</sequence>
<keyword evidence="5" id="KW-0963">Cytoplasm</keyword>
<comment type="caution">
    <text evidence="12">The sequence shown here is derived from an EMBL/GenBank/DDBJ whole genome shotgun (WGS) entry which is preliminary data.</text>
</comment>
<dbReference type="Gene3D" id="3.40.50.150">
    <property type="entry name" value="Vaccinia Virus protein VP39"/>
    <property type="match status" value="1"/>
</dbReference>
<evidence type="ECO:0000256" key="4">
    <source>
        <dbReference type="ARBA" id="ARBA00013346"/>
    </source>
</evidence>
<protein>
    <recommendedName>
        <fullName evidence="4">Protein-L-isoaspartate O-methyltransferase</fullName>
        <ecNumber evidence="3">2.1.1.77</ecNumber>
    </recommendedName>
    <alternativeName>
        <fullName evidence="11">L-isoaspartyl protein carboxyl methyltransferase</fullName>
    </alternativeName>
    <alternativeName>
        <fullName evidence="9">Protein L-isoaspartyl methyltransferase</fullName>
    </alternativeName>
    <alternativeName>
        <fullName evidence="10">Protein-beta-aspartate methyltransferase</fullName>
    </alternativeName>
</protein>
<keyword evidence="6 12" id="KW-0489">Methyltransferase</keyword>
<dbReference type="NCBIfam" id="TIGR04364">
    <property type="entry name" value="methyltran_FxLD"/>
    <property type="match status" value="1"/>
</dbReference>
<evidence type="ECO:0000256" key="5">
    <source>
        <dbReference type="ARBA" id="ARBA00022490"/>
    </source>
</evidence>
<organism evidence="12 13">
    <name type="scientific">Actinoallomurus acaciae</name>
    <dbReference type="NCBI Taxonomy" id="502577"/>
    <lineage>
        <taxon>Bacteria</taxon>
        <taxon>Bacillati</taxon>
        <taxon>Actinomycetota</taxon>
        <taxon>Actinomycetes</taxon>
        <taxon>Streptosporangiales</taxon>
        <taxon>Thermomonosporaceae</taxon>
        <taxon>Actinoallomurus</taxon>
    </lineage>
</organism>
<dbReference type="InterPro" id="IPR000682">
    <property type="entry name" value="PCMT"/>
</dbReference>
<dbReference type="SUPFAM" id="SSF53335">
    <property type="entry name" value="S-adenosyl-L-methionine-dependent methyltransferases"/>
    <property type="match status" value="1"/>
</dbReference>
<dbReference type="GO" id="GO:0032259">
    <property type="term" value="P:methylation"/>
    <property type="evidence" value="ECO:0007669"/>
    <property type="project" value="UniProtKB-KW"/>
</dbReference>
<keyword evidence="8" id="KW-0949">S-adenosyl-L-methionine</keyword>
<reference evidence="12 13" key="1">
    <citation type="submission" date="2024-09" db="EMBL/GenBank/DDBJ databases">
        <authorList>
            <person name="Sun Q."/>
            <person name="Mori K."/>
        </authorList>
    </citation>
    <scope>NUCLEOTIDE SEQUENCE [LARGE SCALE GENOMIC DNA]</scope>
    <source>
        <strain evidence="12 13">TBRC 0563</strain>
    </source>
</reference>
<dbReference type="GO" id="GO:0008168">
    <property type="term" value="F:methyltransferase activity"/>
    <property type="evidence" value="ECO:0007669"/>
    <property type="project" value="UniProtKB-KW"/>
</dbReference>
<dbReference type="EMBL" id="JBHLZP010000097">
    <property type="protein sequence ID" value="MFB9833621.1"/>
    <property type="molecule type" value="Genomic_DNA"/>
</dbReference>
<comment type="subcellular location">
    <subcellularLocation>
        <location evidence="1">Cytoplasm</location>
    </subcellularLocation>
</comment>
<evidence type="ECO:0000256" key="11">
    <source>
        <dbReference type="ARBA" id="ARBA00031350"/>
    </source>
</evidence>
<comment type="similarity">
    <text evidence="2">Belongs to the methyltransferase superfamily. L-isoaspartyl/D-aspartyl protein methyltransferase family.</text>
</comment>
<evidence type="ECO:0000256" key="10">
    <source>
        <dbReference type="ARBA" id="ARBA00031323"/>
    </source>
</evidence>
<dbReference type="InterPro" id="IPR027573">
    <property type="entry name" value="Methyltran_FxLD"/>
</dbReference>
<evidence type="ECO:0000256" key="2">
    <source>
        <dbReference type="ARBA" id="ARBA00005369"/>
    </source>
</evidence>
<keyword evidence="7" id="KW-0808">Transferase</keyword>
<gene>
    <name evidence="12" type="primary">fxlM</name>
    <name evidence="12" type="ORF">ACFFNX_15635</name>
</gene>
<evidence type="ECO:0000256" key="8">
    <source>
        <dbReference type="ARBA" id="ARBA00022691"/>
    </source>
</evidence>
<keyword evidence="13" id="KW-1185">Reference proteome</keyword>
<evidence type="ECO:0000256" key="3">
    <source>
        <dbReference type="ARBA" id="ARBA00011890"/>
    </source>
</evidence>
<dbReference type="PANTHER" id="PTHR11579:SF0">
    <property type="entry name" value="PROTEIN-L-ISOASPARTATE(D-ASPARTATE) O-METHYLTRANSFERASE"/>
    <property type="match status" value="1"/>
</dbReference>
<accession>A0ABV5YF15</accession>
<proteinExistence type="inferred from homology"/>
<dbReference type="InterPro" id="IPR029063">
    <property type="entry name" value="SAM-dependent_MTases_sf"/>
</dbReference>
<dbReference type="CDD" id="cd02440">
    <property type="entry name" value="AdoMet_MTases"/>
    <property type="match status" value="1"/>
</dbReference>